<protein>
    <submittedName>
        <fullName evidence="1">Uncharacterized protein</fullName>
    </submittedName>
</protein>
<evidence type="ECO:0000313" key="2">
    <source>
        <dbReference type="Proteomes" id="UP000528964"/>
    </source>
</evidence>
<dbReference type="Proteomes" id="UP000528964">
    <property type="component" value="Unassembled WGS sequence"/>
</dbReference>
<sequence length="181" mass="19780">MPRKVSLAQFSWDATPERLAKAANDNEIVHDKEENGAPVSRRRVMDWPLARLRSRGLLDADRALNEILFEAGELYYAAWYYAGLAPLCAIDYGREHVDGGALQGLNVSEYRLAALERFRRAGRAMGDCAPIVDAVVLNGATVSDESGEGGAAKARGMASLREGLRRLAQRYGMIEADRAAA</sequence>
<dbReference type="EMBL" id="JACIDR010000002">
    <property type="protein sequence ID" value="MBB3972762.1"/>
    <property type="molecule type" value="Genomic_DNA"/>
</dbReference>
<accession>A0A7W6D287</accession>
<name>A0A7W6D287_9HYPH</name>
<dbReference type="RefSeq" id="WP_183394646.1">
    <property type="nucleotide sequence ID" value="NZ_JACIDR010000002.1"/>
</dbReference>
<dbReference type="AlphaFoldDB" id="A0A7W6D287"/>
<reference evidence="1 2" key="1">
    <citation type="submission" date="2020-08" db="EMBL/GenBank/DDBJ databases">
        <title>Genomic Encyclopedia of Type Strains, Phase IV (KMG-IV): sequencing the most valuable type-strain genomes for metagenomic binning, comparative biology and taxonomic classification.</title>
        <authorList>
            <person name="Goeker M."/>
        </authorList>
    </citation>
    <scope>NUCLEOTIDE SEQUENCE [LARGE SCALE GENOMIC DNA]</scope>
    <source>
        <strain evidence="1 2">DSM 25481</strain>
    </source>
</reference>
<gene>
    <name evidence="1" type="ORF">GGR24_001419</name>
</gene>
<keyword evidence="2" id="KW-1185">Reference proteome</keyword>
<evidence type="ECO:0000313" key="1">
    <source>
        <dbReference type="EMBL" id="MBB3972762.1"/>
    </source>
</evidence>
<organism evidence="1 2">
    <name type="scientific">Hansschlegelia beijingensis</name>
    <dbReference type="NCBI Taxonomy" id="1133344"/>
    <lineage>
        <taxon>Bacteria</taxon>
        <taxon>Pseudomonadati</taxon>
        <taxon>Pseudomonadota</taxon>
        <taxon>Alphaproteobacteria</taxon>
        <taxon>Hyphomicrobiales</taxon>
        <taxon>Methylopilaceae</taxon>
        <taxon>Hansschlegelia</taxon>
    </lineage>
</organism>
<proteinExistence type="predicted"/>
<comment type="caution">
    <text evidence="1">The sequence shown here is derived from an EMBL/GenBank/DDBJ whole genome shotgun (WGS) entry which is preliminary data.</text>
</comment>